<organism evidence="2 3">
    <name type="scientific">Orchesella cincta</name>
    <name type="common">Springtail</name>
    <name type="synonym">Podura cincta</name>
    <dbReference type="NCBI Taxonomy" id="48709"/>
    <lineage>
        <taxon>Eukaryota</taxon>
        <taxon>Metazoa</taxon>
        <taxon>Ecdysozoa</taxon>
        <taxon>Arthropoda</taxon>
        <taxon>Hexapoda</taxon>
        <taxon>Collembola</taxon>
        <taxon>Entomobryomorpha</taxon>
        <taxon>Entomobryoidea</taxon>
        <taxon>Orchesellidae</taxon>
        <taxon>Orchesellinae</taxon>
        <taxon>Orchesella</taxon>
    </lineage>
</organism>
<proteinExistence type="predicted"/>
<comment type="caution">
    <text evidence="2">The sequence shown here is derived from an EMBL/GenBank/DDBJ whole genome shotgun (WGS) entry which is preliminary data.</text>
</comment>
<feature type="transmembrane region" description="Helical" evidence="1">
    <location>
        <begin position="140"/>
        <end position="160"/>
    </location>
</feature>
<gene>
    <name evidence="2" type="ORF">Ocin01_08533</name>
</gene>
<dbReference type="EMBL" id="LJIJ01000378">
    <property type="protein sequence ID" value="ODM98145.1"/>
    <property type="molecule type" value="Genomic_DNA"/>
</dbReference>
<sequence length="234" mass="25793">MIATHWELHVLKNNTDQSLSLPLPSLPSTHKLFEAVRFGFKIFKMNPCCCISLQRGTTIFAWIDAVLSSLLLVLFTLGLIGGILYDPSLDTDSPDDVGLSSSQRIQLLITCVLYIAACICQILLALYLRRAAKNNNYRALLRWIIISTIVLLMGAITSGLHLRTALSLGTFLSATAGIAYKTYEIIVVSAFRHELTTSNNLNRDDDSEDCNLQTKEDKAGHVNSTSIDSNVDCV</sequence>
<reference evidence="2 3" key="1">
    <citation type="journal article" date="2016" name="Genome Biol. Evol.">
        <title>Gene Family Evolution Reflects Adaptation to Soil Environmental Stressors in the Genome of the Collembolan Orchesella cincta.</title>
        <authorList>
            <person name="Faddeeva-Vakhrusheva A."/>
            <person name="Derks M.F."/>
            <person name="Anvar S.Y."/>
            <person name="Agamennone V."/>
            <person name="Suring W."/>
            <person name="Smit S."/>
            <person name="van Straalen N.M."/>
            <person name="Roelofs D."/>
        </authorList>
    </citation>
    <scope>NUCLEOTIDE SEQUENCE [LARGE SCALE GENOMIC DNA]</scope>
    <source>
        <tissue evidence="2">Mixed pool</tissue>
    </source>
</reference>
<dbReference type="AlphaFoldDB" id="A0A1D2MZR5"/>
<accession>A0A1D2MZR5</accession>
<feature type="transmembrane region" description="Helical" evidence="1">
    <location>
        <begin position="61"/>
        <end position="85"/>
    </location>
</feature>
<evidence type="ECO:0000256" key="1">
    <source>
        <dbReference type="SAM" id="Phobius"/>
    </source>
</evidence>
<dbReference type="Proteomes" id="UP000094527">
    <property type="component" value="Unassembled WGS sequence"/>
</dbReference>
<keyword evidence="3" id="KW-1185">Reference proteome</keyword>
<feature type="transmembrane region" description="Helical" evidence="1">
    <location>
        <begin position="105"/>
        <end position="128"/>
    </location>
</feature>
<keyword evidence="1" id="KW-0812">Transmembrane</keyword>
<protein>
    <submittedName>
        <fullName evidence="2">Potassium transporter 19</fullName>
    </submittedName>
</protein>
<keyword evidence="1" id="KW-1133">Transmembrane helix</keyword>
<dbReference type="OMA" id="IATHWEL"/>
<evidence type="ECO:0000313" key="3">
    <source>
        <dbReference type="Proteomes" id="UP000094527"/>
    </source>
</evidence>
<evidence type="ECO:0000313" key="2">
    <source>
        <dbReference type="EMBL" id="ODM98145.1"/>
    </source>
</evidence>
<name>A0A1D2MZR5_ORCCI</name>
<keyword evidence="1" id="KW-0472">Membrane</keyword>